<protein>
    <recommendedName>
        <fullName evidence="2">Exo-alpha-sialidase</fullName>
    </recommendedName>
</protein>
<reference evidence="1" key="1">
    <citation type="journal article" date="2020" name="mSystems">
        <title>Genome- and Community-Level Interaction Insights into Carbon Utilization and Element Cycling Functions of Hydrothermarchaeota in Hydrothermal Sediment.</title>
        <authorList>
            <person name="Zhou Z."/>
            <person name="Liu Y."/>
            <person name="Xu W."/>
            <person name="Pan J."/>
            <person name="Luo Z.H."/>
            <person name="Li M."/>
        </authorList>
    </citation>
    <scope>NUCLEOTIDE SEQUENCE [LARGE SCALE GENOMIC DNA]</scope>
    <source>
        <strain evidence="1">SpSt-791</strain>
    </source>
</reference>
<proteinExistence type="predicted"/>
<gene>
    <name evidence="1" type="ORF">ENV79_05170</name>
</gene>
<sequence>MRYLIFLLILPILIFCWTEPINLSQNPLVDINPQGCRIWNLSSFYTCLVWQRGEEGLYNIFARFSTSVGEWGREIPITNDSLYSNENPVVAYDERRNKVWVAWQKNIDNNWEIFVTSGDPVNGFELPYRLTSSPAFDINPTILVISDTVWVVWERESQQILAKFYNGENWSESLMIDFGNDSFVSEPKLAIRYHHPLVIFRKWSRYFSHIYYSEYLNGQWTSPRVVCDVGHNYNVEINGQITSPPGGVIIVWHNLETNDIFKTGFDSFNYWYPVTRDSNIVDNYPTILFFDVPVFNQIPIYLIAWQRGNGIYSQSWWGEIFPVDTTFFCEKPCLTAMDFTCIWCLYQKNINGNYEIFGSYVYYSGIYEQLLKKDSFLKKKIVAISNQPVNVFDKYKIFNPLGQEIISKPFKAGVYFLIKR</sequence>
<organism evidence="1">
    <name type="scientific">candidate division WOR-3 bacterium</name>
    <dbReference type="NCBI Taxonomy" id="2052148"/>
    <lineage>
        <taxon>Bacteria</taxon>
        <taxon>Bacteria division WOR-3</taxon>
    </lineage>
</organism>
<dbReference type="EMBL" id="DTHS01000031">
    <property type="protein sequence ID" value="HHR49007.1"/>
    <property type="molecule type" value="Genomic_DNA"/>
</dbReference>
<comment type="caution">
    <text evidence="1">The sequence shown here is derived from an EMBL/GenBank/DDBJ whole genome shotgun (WGS) entry which is preliminary data.</text>
</comment>
<accession>A0A7V5Y0J1</accession>
<evidence type="ECO:0008006" key="2">
    <source>
        <dbReference type="Google" id="ProtNLM"/>
    </source>
</evidence>
<evidence type="ECO:0000313" key="1">
    <source>
        <dbReference type="EMBL" id="HHR49007.1"/>
    </source>
</evidence>
<dbReference type="AlphaFoldDB" id="A0A7V5Y0J1"/>
<name>A0A7V5Y0J1_UNCW3</name>